<evidence type="ECO:0000313" key="1">
    <source>
        <dbReference type="EMBL" id="KAH7991639.1"/>
    </source>
</evidence>
<protein>
    <submittedName>
        <fullName evidence="1">Uncharacterized protein</fullName>
    </submittedName>
</protein>
<dbReference type="EMBL" id="CM037616">
    <property type="protein sequence ID" value="KAH7991639.1"/>
    <property type="molecule type" value="Genomic_DNA"/>
</dbReference>
<gene>
    <name evidence="1" type="ORF">K3G42_008239</name>
</gene>
<proteinExistence type="predicted"/>
<comment type="caution">
    <text evidence="1">The sequence shown here is derived from an EMBL/GenBank/DDBJ whole genome shotgun (WGS) entry which is preliminary data.</text>
</comment>
<sequence>MTVVEGLVTAVTSAFNSFTNLLQSKFGRSTEDGFAAPNPGSPLPDMRICSFSSMILNYASGLKNNVVKHNRINFEQVYDKRTGQVKTNYVKTPFLQLKNDISKEENCQAKEKALDVVLYGIHICEQLEHMAKSAAIRKEEEAAIVQKIKNLYQQAAAFDSYSNGVLKSPAFTPKSPNMAQCQQESTGGSVWMRNAHLKVEQGREMYRATQEEYQKSFENFKKQNKELADILCQMENCRVREIDFEAALKMLAEGLKAMGKVKEQWGKMILFFEMISNIIDVRLNQKISDCLEFVSDVQQIKGYSSNSFVTDTIYNHVFSASAVAHLVHMIAETYTELSHKYLMDRVSSLGTLLTLESTDPEFNSERMALSQGCEEARKAIYNMVVQKKKEFDRDLLARMQTMEREMKAVLPPISVEEKKIIEQAVHDGRKELTAWEEDQFV</sequence>
<keyword evidence="2" id="KW-1185">Reference proteome</keyword>
<accession>A0ACB8EGG6</accession>
<evidence type="ECO:0000313" key="2">
    <source>
        <dbReference type="Proteomes" id="UP000827872"/>
    </source>
</evidence>
<name>A0ACB8EGG6_9SAUR</name>
<organism evidence="1 2">
    <name type="scientific">Sphaerodactylus townsendi</name>
    <dbReference type="NCBI Taxonomy" id="933632"/>
    <lineage>
        <taxon>Eukaryota</taxon>
        <taxon>Metazoa</taxon>
        <taxon>Chordata</taxon>
        <taxon>Craniata</taxon>
        <taxon>Vertebrata</taxon>
        <taxon>Euteleostomi</taxon>
        <taxon>Lepidosauria</taxon>
        <taxon>Squamata</taxon>
        <taxon>Bifurcata</taxon>
        <taxon>Gekkota</taxon>
        <taxon>Sphaerodactylidae</taxon>
        <taxon>Sphaerodactylus</taxon>
    </lineage>
</organism>
<dbReference type="Proteomes" id="UP000827872">
    <property type="component" value="Linkage Group LG03"/>
</dbReference>
<reference evidence="1" key="1">
    <citation type="submission" date="2021-08" db="EMBL/GenBank/DDBJ databases">
        <title>The first chromosome-level gecko genome reveals the dynamic sex chromosomes of Neotropical dwarf geckos (Sphaerodactylidae: Sphaerodactylus).</title>
        <authorList>
            <person name="Pinto B.J."/>
            <person name="Keating S.E."/>
            <person name="Gamble T."/>
        </authorList>
    </citation>
    <scope>NUCLEOTIDE SEQUENCE</scope>
    <source>
        <strain evidence="1">TG3544</strain>
    </source>
</reference>